<dbReference type="EMBL" id="CACRTV010000041">
    <property type="protein sequence ID" value="VYU11021.1"/>
    <property type="molecule type" value="Genomic_DNA"/>
</dbReference>
<dbReference type="GO" id="GO:0032196">
    <property type="term" value="P:transposition"/>
    <property type="evidence" value="ECO:0007669"/>
    <property type="project" value="TreeGrafter"/>
</dbReference>
<dbReference type="InterPro" id="IPR036397">
    <property type="entry name" value="RNaseH_sf"/>
</dbReference>
<dbReference type="PROSITE" id="PS50994">
    <property type="entry name" value="INTEGRASE"/>
    <property type="match status" value="1"/>
</dbReference>
<dbReference type="InterPro" id="IPR012337">
    <property type="entry name" value="RNaseH-like_sf"/>
</dbReference>
<dbReference type="PANTHER" id="PTHR10948">
    <property type="entry name" value="TRANSPOSASE"/>
    <property type="match status" value="1"/>
</dbReference>
<dbReference type="GO" id="GO:0004803">
    <property type="term" value="F:transposase activity"/>
    <property type="evidence" value="ECO:0007669"/>
    <property type="project" value="TreeGrafter"/>
</dbReference>
<proteinExistence type="predicted"/>
<dbReference type="InterPro" id="IPR051917">
    <property type="entry name" value="Transposase-Integrase"/>
</dbReference>
<dbReference type="Gene3D" id="3.30.420.10">
    <property type="entry name" value="Ribonuclease H-like superfamily/Ribonuclease H"/>
    <property type="match status" value="1"/>
</dbReference>
<organism evidence="2">
    <name type="scientific">Clostridium paraputrificum</name>
    <dbReference type="NCBI Taxonomy" id="29363"/>
    <lineage>
        <taxon>Bacteria</taxon>
        <taxon>Bacillati</taxon>
        <taxon>Bacillota</taxon>
        <taxon>Clostridia</taxon>
        <taxon>Eubacteriales</taxon>
        <taxon>Clostridiaceae</taxon>
        <taxon>Clostridium</taxon>
    </lineage>
</organism>
<feature type="domain" description="Integrase catalytic" evidence="1">
    <location>
        <begin position="1"/>
        <end position="124"/>
    </location>
</feature>
<dbReference type="NCBIfam" id="NF033563">
    <property type="entry name" value="transpos_IS30"/>
    <property type="match status" value="1"/>
</dbReference>
<dbReference type="InterPro" id="IPR053392">
    <property type="entry name" value="Transposase_IS30-like"/>
</dbReference>
<dbReference type="InterPro" id="IPR001584">
    <property type="entry name" value="Integrase_cat-core"/>
</dbReference>
<gene>
    <name evidence="2" type="ORF">CPLFYP93_01407</name>
</gene>
<dbReference type="SUPFAM" id="SSF53098">
    <property type="entry name" value="Ribonuclease H-like"/>
    <property type="match status" value="1"/>
</dbReference>
<evidence type="ECO:0000313" key="2">
    <source>
        <dbReference type="EMBL" id="VYU11021.1"/>
    </source>
</evidence>
<protein>
    <submittedName>
        <fullName evidence="2">Integrase core domain protein</fullName>
    </submittedName>
</protein>
<dbReference type="PANTHER" id="PTHR10948:SF23">
    <property type="entry name" value="TRANSPOSASE INSI FOR INSERTION SEQUENCE ELEMENT IS30A-RELATED"/>
    <property type="match status" value="1"/>
</dbReference>
<dbReference type="GO" id="GO:0003676">
    <property type="term" value="F:nucleic acid binding"/>
    <property type="evidence" value="ECO:0007669"/>
    <property type="project" value="InterPro"/>
</dbReference>
<evidence type="ECO:0000259" key="1">
    <source>
        <dbReference type="PROSITE" id="PS50994"/>
    </source>
</evidence>
<dbReference type="GO" id="GO:0005829">
    <property type="term" value="C:cytosol"/>
    <property type="evidence" value="ECO:0007669"/>
    <property type="project" value="TreeGrafter"/>
</dbReference>
<dbReference type="AlphaFoldDB" id="A0A6N3C912"/>
<dbReference type="GO" id="GO:0015074">
    <property type="term" value="P:DNA integration"/>
    <property type="evidence" value="ECO:0007669"/>
    <property type="project" value="InterPro"/>
</dbReference>
<accession>A0A6N3C912</accession>
<name>A0A6N3C912_9CLOT</name>
<sequence length="130" mass="15074">MIIKAVAKTAPAVTDALNRVRNLFGEQFSQVFKSITSDNGSEFADLSTIESETNTKIYFTHPYSSFEKGTNERHNGLIRRFIQKGKRISDYSCDDIAFIEDWMNTLPRRILKYKTPEELFELHLDQIYSI</sequence>
<reference evidence="2" key="1">
    <citation type="submission" date="2019-11" db="EMBL/GenBank/DDBJ databases">
        <authorList>
            <person name="Feng L."/>
        </authorList>
    </citation>
    <scope>NUCLEOTIDE SEQUENCE</scope>
    <source>
        <strain evidence="2">CParaputrificumLFYP93</strain>
    </source>
</reference>